<evidence type="ECO:0000256" key="3">
    <source>
        <dbReference type="ARBA" id="ARBA00022679"/>
    </source>
</evidence>
<evidence type="ECO:0000313" key="9">
    <source>
        <dbReference type="Proteomes" id="UP000001070"/>
    </source>
</evidence>
<keyword evidence="5" id="KW-0594">Phospholipid biosynthesis</keyword>
<dbReference type="PhylomeDB" id="B4JBB5"/>
<name>B4JBB5_DROGR</name>
<dbReference type="SUPFAM" id="SSF69593">
    <property type="entry name" value="Glycerol-3-phosphate (1)-acyltransferase"/>
    <property type="match status" value="1"/>
</dbReference>
<evidence type="ECO:0000256" key="5">
    <source>
        <dbReference type="RuleBase" id="RU361267"/>
    </source>
</evidence>
<dbReference type="GO" id="GO:0003841">
    <property type="term" value="F:1-acylglycerol-3-phosphate O-acyltransferase activity"/>
    <property type="evidence" value="ECO:0007669"/>
    <property type="project" value="UniProtKB-UniRule"/>
</dbReference>
<proteinExistence type="inferred from homology"/>
<keyword evidence="5" id="KW-0444">Lipid biosynthesis</keyword>
<protein>
    <recommendedName>
        <fullName evidence="5">1-acyl-sn-glycerol-3-phosphate acyltransferase</fullName>
        <ecNumber evidence="5">2.3.1.51</ecNumber>
    </recommendedName>
</protein>
<dbReference type="GO" id="GO:0048149">
    <property type="term" value="P:behavioral response to ethanol"/>
    <property type="evidence" value="ECO:0007669"/>
    <property type="project" value="EnsemblMetazoa"/>
</dbReference>
<dbReference type="HOGENOM" id="CLU_027938_10_1_1"/>
<reference evidence="8 9" key="1">
    <citation type="journal article" date="2007" name="Nature">
        <title>Evolution of genes and genomes on the Drosophila phylogeny.</title>
        <authorList>
            <consortium name="Drosophila 12 Genomes Consortium"/>
            <person name="Clark A.G."/>
            <person name="Eisen M.B."/>
            <person name="Smith D.R."/>
            <person name="Bergman C.M."/>
            <person name="Oliver B."/>
            <person name="Markow T.A."/>
            <person name="Kaufman T.C."/>
            <person name="Kellis M."/>
            <person name="Gelbart W."/>
            <person name="Iyer V.N."/>
            <person name="Pollard D.A."/>
            <person name="Sackton T.B."/>
            <person name="Larracuente A.M."/>
            <person name="Singh N.D."/>
            <person name="Abad J.P."/>
            <person name="Abt D.N."/>
            <person name="Adryan B."/>
            <person name="Aguade M."/>
            <person name="Akashi H."/>
            <person name="Anderson W.W."/>
            <person name="Aquadro C.F."/>
            <person name="Ardell D.H."/>
            <person name="Arguello R."/>
            <person name="Artieri C.G."/>
            <person name="Barbash D.A."/>
            <person name="Barker D."/>
            <person name="Barsanti P."/>
            <person name="Batterham P."/>
            <person name="Batzoglou S."/>
            <person name="Begun D."/>
            <person name="Bhutkar A."/>
            <person name="Blanco E."/>
            <person name="Bosak S.A."/>
            <person name="Bradley R.K."/>
            <person name="Brand A.D."/>
            <person name="Brent M.R."/>
            <person name="Brooks A.N."/>
            <person name="Brown R.H."/>
            <person name="Butlin R.K."/>
            <person name="Caggese C."/>
            <person name="Calvi B.R."/>
            <person name="Bernardo de Carvalho A."/>
            <person name="Caspi A."/>
            <person name="Castrezana S."/>
            <person name="Celniker S.E."/>
            <person name="Chang J.L."/>
            <person name="Chapple C."/>
            <person name="Chatterji S."/>
            <person name="Chinwalla A."/>
            <person name="Civetta A."/>
            <person name="Clifton S.W."/>
            <person name="Comeron J.M."/>
            <person name="Costello J.C."/>
            <person name="Coyne J.A."/>
            <person name="Daub J."/>
            <person name="David R.G."/>
            <person name="Delcher A.L."/>
            <person name="Delehaunty K."/>
            <person name="Do C.B."/>
            <person name="Ebling H."/>
            <person name="Edwards K."/>
            <person name="Eickbush T."/>
            <person name="Evans J.D."/>
            <person name="Filipski A."/>
            <person name="Findeiss S."/>
            <person name="Freyhult E."/>
            <person name="Fulton L."/>
            <person name="Fulton R."/>
            <person name="Garcia A.C."/>
            <person name="Gardiner A."/>
            <person name="Garfield D.A."/>
            <person name="Garvin B.E."/>
            <person name="Gibson G."/>
            <person name="Gilbert D."/>
            <person name="Gnerre S."/>
            <person name="Godfrey J."/>
            <person name="Good R."/>
            <person name="Gotea V."/>
            <person name="Gravely B."/>
            <person name="Greenberg A.J."/>
            <person name="Griffiths-Jones S."/>
            <person name="Gross S."/>
            <person name="Guigo R."/>
            <person name="Gustafson E.A."/>
            <person name="Haerty W."/>
            <person name="Hahn M.W."/>
            <person name="Halligan D.L."/>
            <person name="Halpern A.L."/>
            <person name="Halter G.M."/>
            <person name="Han M.V."/>
            <person name="Heger A."/>
            <person name="Hillier L."/>
            <person name="Hinrichs A.S."/>
            <person name="Holmes I."/>
            <person name="Hoskins R.A."/>
            <person name="Hubisz M.J."/>
            <person name="Hultmark D."/>
            <person name="Huntley M.A."/>
            <person name="Jaffe D.B."/>
            <person name="Jagadeeshan S."/>
            <person name="Jeck W.R."/>
            <person name="Johnson J."/>
            <person name="Jones C.D."/>
            <person name="Jordan W.C."/>
            <person name="Karpen G.H."/>
            <person name="Kataoka E."/>
            <person name="Keightley P.D."/>
            <person name="Kheradpour P."/>
            <person name="Kirkness E.F."/>
            <person name="Koerich L.B."/>
            <person name="Kristiansen K."/>
            <person name="Kudrna D."/>
            <person name="Kulathinal R.J."/>
            <person name="Kumar S."/>
            <person name="Kwok R."/>
            <person name="Lander E."/>
            <person name="Langley C.H."/>
            <person name="Lapoint R."/>
            <person name="Lazzaro B.P."/>
            <person name="Lee S.J."/>
            <person name="Levesque L."/>
            <person name="Li R."/>
            <person name="Lin C.F."/>
            <person name="Lin M.F."/>
            <person name="Lindblad-Toh K."/>
            <person name="Llopart A."/>
            <person name="Long M."/>
            <person name="Low L."/>
            <person name="Lozovsky E."/>
            <person name="Lu J."/>
            <person name="Luo M."/>
            <person name="Machado C.A."/>
            <person name="Makalowski W."/>
            <person name="Marzo M."/>
            <person name="Matsuda M."/>
            <person name="Matzkin L."/>
            <person name="McAllister B."/>
            <person name="McBride C.S."/>
            <person name="McKernan B."/>
            <person name="McKernan K."/>
            <person name="Mendez-Lago M."/>
            <person name="Minx P."/>
            <person name="Mollenhauer M.U."/>
            <person name="Montooth K."/>
            <person name="Mount S.M."/>
            <person name="Mu X."/>
            <person name="Myers E."/>
            <person name="Negre B."/>
            <person name="Newfeld S."/>
            <person name="Nielsen R."/>
            <person name="Noor M.A."/>
            <person name="O'Grady P."/>
            <person name="Pachter L."/>
            <person name="Papaceit M."/>
            <person name="Parisi M.J."/>
            <person name="Parisi M."/>
            <person name="Parts L."/>
            <person name="Pedersen J.S."/>
            <person name="Pesole G."/>
            <person name="Phillippy A.M."/>
            <person name="Ponting C.P."/>
            <person name="Pop M."/>
            <person name="Porcelli D."/>
            <person name="Powell J.R."/>
            <person name="Prohaska S."/>
            <person name="Pruitt K."/>
            <person name="Puig M."/>
            <person name="Quesneville H."/>
            <person name="Ram K.R."/>
            <person name="Rand D."/>
            <person name="Rasmussen M.D."/>
            <person name="Reed L.K."/>
            <person name="Reenan R."/>
            <person name="Reily A."/>
            <person name="Remington K.A."/>
            <person name="Rieger T.T."/>
            <person name="Ritchie M.G."/>
            <person name="Robin C."/>
            <person name="Rogers Y.H."/>
            <person name="Rohde C."/>
            <person name="Rozas J."/>
            <person name="Rubenfield M.J."/>
            <person name="Ruiz A."/>
            <person name="Russo S."/>
            <person name="Salzberg S.L."/>
            <person name="Sanchez-Gracia A."/>
            <person name="Saranga D.J."/>
            <person name="Sato H."/>
            <person name="Schaeffer S.W."/>
            <person name="Schatz M.C."/>
            <person name="Schlenke T."/>
            <person name="Schwartz R."/>
            <person name="Segarra C."/>
            <person name="Singh R.S."/>
            <person name="Sirot L."/>
            <person name="Sirota M."/>
            <person name="Sisneros N.B."/>
            <person name="Smith C.D."/>
            <person name="Smith T.F."/>
            <person name="Spieth J."/>
            <person name="Stage D.E."/>
            <person name="Stark A."/>
            <person name="Stephan W."/>
            <person name="Strausberg R.L."/>
            <person name="Strempel S."/>
            <person name="Sturgill D."/>
            <person name="Sutton G."/>
            <person name="Sutton G.G."/>
            <person name="Tao W."/>
            <person name="Teichmann S."/>
            <person name="Tobari Y.N."/>
            <person name="Tomimura Y."/>
            <person name="Tsolas J.M."/>
            <person name="Valente V.L."/>
            <person name="Venter E."/>
            <person name="Venter J.C."/>
            <person name="Vicario S."/>
            <person name="Vieira F.G."/>
            <person name="Vilella A.J."/>
            <person name="Villasante A."/>
            <person name="Walenz B."/>
            <person name="Wang J."/>
            <person name="Wasserman M."/>
            <person name="Watts T."/>
            <person name="Wilson D."/>
            <person name="Wilson R.K."/>
            <person name="Wing R.A."/>
            <person name="Wolfner M.F."/>
            <person name="Wong A."/>
            <person name="Wong G.K."/>
            <person name="Wu C.I."/>
            <person name="Wu G."/>
            <person name="Yamamoto D."/>
            <person name="Yang H.P."/>
            <person name="Yang S.P."/>
            <person name="Yorke J.A."/>
            <person name="Yoshida K."/>
            <person name="Zdobnov E."/>
            <person name="Zhang P."/>
            <person name="Zhang Y."/>
            <person name="Zimin A.V."/>
            <person name="Baldwin J."/>
            <person name="Abdouelleil A."/>
            <person name="Abdulkadir J."/>
            <person name="Abebe A."/>
            <person name="Abera B."/>
            <person name="Abreu J."/>
            <person name="Acer S.C."/>
            <person name="Aftuck L."/>
            <person name="Alexander A."/>
            <person name="An P."/>
            <person name="Anderson E."/>
            <person name="Anderson S."/>
            <person name="Arachi H."/>
            <person name="Azer M."/>
            <person name="Bachantsang P."/>
            <person name="Barry A."/>
            <person name="Bayul T."/>
            <person name="Berlin A."/>
            <person name="Bessette D."/>
            <person name="Bloom T."/>
            <person name="Blye J."/>
            <person name="Boguslavskiy L."/>
            <person name="Bonnet C."/>
            <person name="Boukhgalter B."/>
            <person name="Bourzgui I."/>
            <person name="Brown A."/>
            <person name="Cahill P."/>
            <person name="Channer S."/>
            <person name="Cheshatsang Y."/>
            <person name="Chuda L."/>
            <person name="Citroen M."/>
            <person name="Collymore A."/>
            <person name="Cooke P."/>
            <person name="Costello M."/>
            <person name="D'Aco K."/>
            <person name="Daza R."/>
            <person name="De Haan G."/>
            <person name="DeGray S."/>
            <person name="DeMaso C."/>
            <person name="Dhargay N."/>
            <person name="Dooley K."/>
            <person name="Dooley E."/>
            <person name="Doricent M."/>
            <person name="Dorje P."/>
            <person name="Dorjee K."/>
            <person name="Dupes A."/>
            <person name="Elong R."/>
            <person name="Falk J."/>
            <person name="Farina A."/>
            <person name="Faro S."/>
            <person name="Ferguson D."/>
            <person name="Fisher S."/>
            <person name="Foley C.D."/>
            <person name="Franke A."/>
            <person name="Friedrich D."/>
            <person name="Gadbois L."/>
            <person name="Gearin G."/>
            <person name="Gearin C.R."/>
            <person name="Giannoukos G."/>
            <person name="Goode T."/>
            <person name="Graham J."/>
            <person name="Grandbois E."/>
            <person name="Grewal S."/>
            <person name="Gyaltsen K."/>
            <person name="Hafez N."/>
            <person name="Hagos B."/>
            <person name="Hall J."/>
            <person name="Henson C."/>
            <person name="Hollinger A."/>
            <person name="Honan T."/>
            <person name="Huard M.D."/>
            <person name="Hughes L."/>
            <person name="Hurhula B."/>
            <person name="Husby M.E."/>
            <person name="Kamat A."/>
            <person name="Kanga B."/>
            <person name="Kashin S."/>
            <person name="Khazanovich D."/>
            <person name="Kisner P."/>
            <person name="Lance K."/>
            <person name="Lara M."/>
            <person name="Lee W."/>
            <person name="Lennon N."/>
            <person name="Letendre F."/>
            <person name="LeVine R."/>
            <person name="Lipovsky A."/>
            <person name="Liu X."/>
            <person name="Liu J."/>
            <person name="Liu S."/>
            <person name="Lokyitsang T."/>
            <person name="Lokyitsang Y."/>
            <person name="Lubonja R."/>
            <person name="Lui A."/>
            <person name="MacDonald P."/>
            <person name="Magnisalis V."/>
            <person name="Maru K."/>
            <person name="Matthews C."/>
            <person name="McCusker W."/>
            <person name="McDonough S."/>
            <person name="Mehta T."/>
            <person name="Meldrim J."/>
            <person name="Meneus L."/>
            <person name="Mihai O."/>
            <person name="Mihalev A."/>
            <person name="Mihova T."/>
            <person name="Mittelman R."/>
            <person name="Mlenga V."/>
            <person name="Montmayeur A."/>
            <person name="Mulrain L."/>
            <person name="Navidi A."/>
            <person name="Naylor J."/>
            <person name="Negash T."/>
            <person name="Nguyen T."/>
            <person name="Nguyen N."/>
            <person name="Nicol R."/>
            <person name="Norbu C."/>
            <person name="Norbu N."/>
            <person name="Novod N."/>
            <person name="O'Neill B."/>
            <person name="Osman S."/>
            <person name="Markiewicz E."/>
            <person name="Oyono O.L."/>
            <person name="Patti C."/>
            <person name="Phunkhang P."/>
            <person name="Pierre F."/>
            <person name="Priest M."/>
            <person name="Raghuraman S."/>
            <person name="Rege F."/>
            <person name="Reyes R."/>
            <person name="Rise C."/>
            <person name="Rogov P."/>
            <person name="Ross K."/>
            <person name="Ryan E."/>
            <person name="Settipalli S."/>
            <person name="Shea T."/>
            <person name="Sherpa N."/>
            <person name="Shi L."/>
            <person name="Shih D."/>
            <person name="Sparrow T."/>
            <person name="Spaulding J."/>
            <person name="Stalker J."/>
            <person name="Stange-Thomann N."/>
            <person name="Stavropoulos S."/>
            <person name="Stone C."/>
            <person name="Strader C."/>
            <person name="Tesfaye S."/>
            <person name="Thomson T."/>
            <person name="Thoulutsang Y."/>
            <person name="Thoulutsang D."/>
            <person name="Topham K."/>
            <person name="Topping I."/>
            <person name="Tsamla T."/>
            <person name="Vassiliev H."/>
            <person name="Vo A."/>
            <person name="Wangchuk T."/>
            <person name="Wangdi T."/>
            <person name="Weiand M."/>
            <person name="Wilkinson J."/>
            <person name="Wilson A."/>
            <person name="Yadav S."/>
            <person name="Young G."/>
            <person name="Yu Q."/>
            <person name="Zembek L."/>
            <person name="Zhong D."/>
            <person name="Zimmer A."/>
            <person name="Zwirko Z."/>
            <person name="Jaffe D.B."/>
            <person name="Alvarez P."/>
            <person name="Brockman W."/>
            <person name="Butler J."/>
            <person name="Chin C."/>
            <person name="Gnerre S."/>
            <person name="Grabherr M."/>
            <person name="Kleber M."/>
            <person name="Mauceli E."/>
            <person name="MacCallum I."/>
        </authorList>
    </citation>
    <scope>NUCLEOTIDE SEQUENCE [LARGE SCALE GENOMIC DNA]</scope>
    <source>
        <strain evidence="9">Tucson 15287-2541.00</strain>
    </source>
</reference>
<keyword evidence="3 5" id="KW-0808">Transferase</keyword>
<keyword evidence="5" id="KW-0443">Lipid metabolism</keyword>
<dbReference type="EC" id="2.3.1.51" evidence="5"/>
<dbReference type="InParanoid" id="B4JBB5"/>
<evidence type="ECO:0000256" key="1">
    <source>
        <dbReference type="ARBA" id="ARBA00004728"/>
    </source>
</evidence>
<keyword evidence="9" id="KW-1185">Reference proteome</keyword>
<dbReference type="GO" id="GO:0006654">
    <property type="term" value="P:phosphatidic acid biosynthetic process"/>
    <property type="evidence" value="ECO:0007669"/>
    <property type="project" value="TreeGrafter"/>
</dbReference>
<evidence type="ECO:0000256" key="4">
    <source>
        <dbReference type="ARBA" id="ARBA00023315"/>
    </source>
</evidence>
<feature type="transmembrane region" description="Helical" evidence="6">
    <location>
        <begin position="123"/>
        <end position="141"/>
    </location>
</feature>
<dbReference type="KEGG" id="dgr:6561524"/>
<dbReference type="OrthoDB" id="202234at2759"/>
<sequence>MACTFEIIGLGCVVALILSIAAKAPYQTRLIIVMFGAGVSVLICLPFMLLRPRDYRNGLVPSWLFVQICKLMGITMEVRGTENVKSEHGSVVLMNHQSALDLCMLGHLWPVIGRATVVSKREILYIPFFGVGAWLWGTLFINRSRKTDSINSLQKEAIAIKELNCKILVFPEGTRNSKDTLLPFKKGSFHIALQSKCTIQPVVMSKYEFYDEKTNGFRPGHAIIQILPEISTDGYKKEDMDKLIEHCRSVMQEEFTRLTKERLALNAKKHS</sequence>
<dbReference type="AlphaFoldDB" id="B4JBB5"/>
<dbReference type="PANTHER" id="PTHR10434:SF53">
    <property type="entry name" value="1-ACYL-SN-GLYCEROL-3-PHOSPHATE ACYLTRANSFERASE"/>
    <property type="match status" value="1"/>
</dbReference>
<dbReference type="FunCoup" id="B4JBB5">
    <property type="interactions" value="605"/>
</dbReference>
<keyword evidence="6" id="KW-0812">Transmembrane</keyword>
<dbReference type="GO" id="GO:0005783">
    <property type="term" value="C:endoplasmic reticulum"/>
    <property type="evidence" value="ECO:0007669"/>
    <property type="project" value="TreeGrafter"/>
</dbReference>
<feature type="transmembrane region" description="Helical" evidence="6">
    <location>
        <begin position="31"/>
        <end position="50"/>
    </location>
</feature>
<dbReference type="GO" id="GO:0016020">
    <property type="term" value="C:membrane"/>
    <property type="evidence" value="ECO:0007669"/>
    <property type="project" value="InterPro"/>
</dbReference>
<evidence type="ECO:0000313" key="8">
    <source>
        <dbReference type="EMBL" id="EDW02920.1"/>
    </source>
</evidence>
<dbReference type="Pfam" id="PF01553">
    <property type="entry name" value="Acyltransferase"/>
    <property type="match status" value="1"/>
</dbReference>
<keyword evidence="6" id="KW-1133">Transmembrane helix</keyword>
<accession>B4JBB5</accession>
<dbReference type="SMART" id="SM00563">
    <property type="entry name" value="PlsC"/>
    <property type="match status" value="1"/>
</dbReference>
<gene>
    <name evidence="8" type="primary">Dgri\GH10772</name>
    <name evidence="8" type="ORF">Dgri_GH10772</name>
</gene>
<dbReference type="EMBL" id="CH916368">
    <property type="protein sequence ID" value="EDW02920.1"/>
    <property type="molecule type" value="Genomic_DNA"/>
</dbReference>
<dbReference type="Proteomes" id="UP000001070">
    <property type="component" value="Unassembled WGS sequence"/>
</dbReference>
<keyword evidence="4 5" id="KW-0012">Acyltransferase</keyword>
<dbReference type="NCBIfam" id="TIGR00530">
    <property type="entry name" value="AGP_acyltrn"/>
    <property type="match status" value="1"/>
</dbReference>
<evidence type="ECO:0000256" key="2">
    <source>
        <dbReference type="ARBA" id="ARBA00008655"/>
    </source>
</evidence>
<comment type="similarity">
    <text evidence="2 5">Belongs to the 1-acyl-sn-glycerol-3-phosphate acyltransferase family.</text>
</comment>
<dbReference type="InterPro" id="IPR004552">
    <property type="entry name" value="AGP_acyltrans"/>
</dbReference>
<comment type="pathway">
    <text evidence="1">Phospholipid metabolism; CDP-diacylglycerol biosynthesis; CDP-diacylglycerol from sn-glycerol 3-phosphate: step 2/3.</text>
</comment>
<comment type="domain">
    <text evidence="5">The HXXXXD motif is essential for acyltransferase activity and may constitute the binding site for the phosphate moiety of the glycerol-3-phosphate.</text>
</comment>
<evidence type="ECO:0000256" key="6">
    <source>
        <dbReference type="SAM" id="Phobius"/>
    </source>
</evidence>
<evidence type="ECO:0000259" key="7">
    <source>
        <dbReference type="SMART" id="SM00563"/>
    </source>
</evidence>
<dbReference type="OMA" id="SKCTIQP"/>
<dbReference type="STRING" id="7222.B4JBB5"/>
<comment type="catalytic activity">
    <reaction evidence="5">
        <text>a 1-acyl-sn-glycero-3-phosphate + an acyl-CoA = a 1,2-diacyl-sn-glycero-3-phosphate + CoA</text>
        <dbReference type="Rhea" id="RHEA:19709"/>
        <dbReference type="ChEBI" id="CHEBI:57287"/>
        <dbReference type="ChEBI" id="CHEBI:57970"/>
        <dbReference type="ChEBI" id="CHEBI:58342"/>
        <dbReference type="ChEBI" id="CHEBI:58608"/>
        <dbReference type="EC" id="2.3.1.51"/>
    </reaction>
</comment>
<dbReference type="InterPro" id="IPR002123">
    <property type="entry name" value="Plipid/glycerol_acylTrfase"/>
</dbReference>
<keyword evidence="5" id="KW-1208">Phospholipid metabolism</keyword>
<keyword evidence="6" id="KW-0472">Membrane</keyword>
<dbReference type="CDD" id="cd07989">
    <property type="entry name" value="LPLAT_AGPAT-like"/>
    <property type="match status" value="1"/>
</dbReference>
<dbReference type="PANTHER" id="PTHR10434">
    <property type="entry name" value="1-ACYL-SN-GLYCEROL-3-PHOSPHATE ACYLTRANSFERASE"/>
    <property type="match status" value="1"/>
</dbReference>
<feature type="domain" description="Phospholipid/glycerol acyltransferase" evidence="7">
    <location>
        <begin position="90"/>
        <end position="207"/>
    </location>
</feature>
<dbReference type="eggNOG" id="KOG2848">
    <property type="taxonomic scope" value="Eukaryota"/>
</dbReference>
<organism evidence="9">
    <name type="scientific">Drosophila grimshawi</name>
    <name type="common">Hawaiian fruit fly</name>
    <name type="synonym">Idiomyia grimshawi</name>
    <dbReference type="NCBI Taxonomy" id="7222"/>
    <lineage>
        <taxon>Eukaryota</taxon>
        <taxon>Metazoa</taxon>
        <taxon>Ecdysozoa</taxon>
        <taxon>Arthropoda</taxon>
        <taxon>Hexapoda</taxon>
        <taxon>Insecta</taxon>
        <taxon>Pterygota</taxon>
        <taxon>Neoptera</taxon>
        <taxon>Endopterygota</taxon>
        <taxon>Diptera</taxon>
        <taxon>Brachycera</taxon>
        <taxon>Muscomorpha</taxon>
        <taxon>Ephydroidea</taxon>
        <taxon>Drosophilidae</taxon>
        <taxon>Drosophila</taxon>
        <taxon>Hawaiian Drosophila</taxon>
    </lineage>
</organism>
<dbReference type="SMR" id="B4JBB5"/>